<name>A0ABT8TBB2_9GAMM</name>
<evidence type="ECO:0000313" key="2">
    <source>
        <dbReference type="Proteomes" id="UP001168380"/>
    </source>
</evidence>
<dbReference type="RefSeq" id="WP_302710997.1">
    <property type="nucleotide sequence ID" value="NZ_JAULRT010000032.1"/>
</dbReference>
<accession>A0ABT8TBB2</accession>
<proteinExistence type="predicted"/>
<evidence type="ECO:0000313" key="1">
    <source>
        <dbReference type="EMBL" id="MDO3380874.1"/>
    </source>
</evidence>
<comment type="caution">
    <text evidence="1">The sequence shown here is derived from an EMBL/GenBank/DDBJ whole genome shotgun (WGS) entry which is preliminary data.</text>
</comment>
<keyword evidence="2" id="KW-1185">Reference proteome</keyword>
<protein>
    <submittedName>
        <fullName evidence="1">Uncharacterized protein</fullName>
    </submittedName>
</protein>
<organism evidence="1 2">
    <name type="scientific">Gilvimarinus algae</name>
    <dbReference type="NCBI Taxonomy" id="3058037"/>
    <lineage>
        <taxon>Bacteria</taxon>
        <taxon>Pseudomonadati</taxon>
        <taxon>Pseudomonadota</taxon>
        <taxon>Gammaproteobacteria</taxon>
        <taxon>Cellvibrionales</taxon>
        <taxon>Cellvibrionaceae</taxon>
        <taxon>Gilvimarinus</taxon>
    </lineage>
</organism>
<dbReference type="Proteomes" id="UP001168380">
    <property type="component" value="Unassembled WGS sequence"/>
</dbReference>
<gene>
    <name evidence="1" type="ORF">QWI16_01730</name>
</gene>
<dbReference type="EMBL" id="JAULRT010000032">
    <property type="protein sequence ID" value="MDO3380874.1"/>
    <property type="molecule type" value="Genomic_DNA"/>
</dbReference>
<reference evidence="1" key="1">
    <citation type="submission" date="2023-07" db="EMBL/GenBank/DDBJ databases">
        <title>Gilvimarinus algae sp. nov., isolated from the surface of Kelp.</title>
        <authorList>
            <person name="Sun Y.Y."/>
            <person name="Gong Y."/>
            <person name="Du Z.J."/>
        </authorList>
    </citation>
    <scope>NUCLEOTIDE SEQUENCE</scope>
    <source>
        <strain evidence="1">SDUM040014</strain>
    </source>
</reference>
<sequence length="58" mass="6967">MFSFIKKYLRRHRPRKPDVVYPNDEHDVALQKDAGIRVTRIRLPSGRELVVIHRDDQQ</sequence>